<dbReference type="GO" id="GO:0008374">
    <property type="term" value="F:O-acyltransferase activity"/>
    <property type="evidence" value="ECO:0007669"/>
    <property type="project" value="InterPro"/>
</dbReference>
<dbReference type="Proteomes" id="UP001190926">
    <property type="component" value="Unassembled WGS sequence"/>
</dbReference>
<dbReference type="Pfam" id="PF02450">
    <property type="entry name" value="LCAT"/>
    <property type="match status" value="1"/>
</dbReference>
<organism evidence="1 2">
    <name type="scientific">Perilla frutescens var. hirtella</name>
    <name type="common">Perilla citriodora</name>
    <name type="synonym">Perilla setoyensis</name>
    <dbReference type="NCBI Taxonomy" id="608512"/>
    <lineage>
        <taxon>Eukaryota</taxon>
        <taxon>Viridiplantae</taxon>
        <taxon>Streptophyta</taxon>
        <taxon>Embryophyta</taxon>
        <taxon>Tracheophyta</taxon>
        <taxon>Spermatophyta</taxon>
        <taxon>Magnoliopsida</taxon>
        <taxon>eudicotyledons</taxon>
        <taxon>Gunneridae</taxon>
        <taxon>Pentapetalae</taxon>
        <taxon>asterids</taxon>
        <taxon>lamiids</taxon>
        <taxon>Lamiales</taxon>
        <taxon>Lamiaceae</taxon>
        <taxon>Nepetoideae</taxon>
        <taxon>Elsholtzieae</taxon>
        <taxon>Perilla</taxon>
    </lineage>
</organism>
<sequence>MVLYTWCRASAAPLHPVILIPGAGGNQLEARLTETYKPSSLLCNRWYPLKKDPDGWFRLWFDPTVLLRPFTKCFNQRMKIFYDPQIDDYHNAPGVQTRVPFFGSTEGLLYLDPYLKKTTSYMEPLVKSLEKIGYVNGQNLFGAPYDFRYGLAAEGHPCEVGSKFLSDLKTLIESASASNGGTPVILLSHSLGGLFALHLLDRAPVSWRHIVKHLITLSAPWGGTVDEMLTFASGNTLGVPLVDPLLVREEQRSSASNMWLLPSPAVFDPAKPLVITPNASYSSVDIGSFLRDIGFPEGVHPYEARVLPLVERLPPAPGIPITCVVGTGVETAETLVYGAGGWDERPEVAYGDGDGTVGMVSLLALQSAWGELKNQSVKVVEIGGVSHTSVLSDGAALDAIVAEVSSINSQLSADLIHLF</sequence>
<dbReference type="AlphaFoldDB" id="A0AAD4IP74"/>
<evidence type="ECO:0000313" key="2">
    <source>
        <dbReference type="Proteomes" id="UP001190926"/>
    </source>
</evidence>
<dbReference type="SUPFAM" id="SSF53474">
    <property type="entry name" value="alpha/beta-Hydrolases"/>
    <property type="match status" value="1"/>
</dbReference>
<dbReference type="PANTHER" id="PTHR11440">
    <property type="entry name" value="LECITHIN-CHOLESTEROL ACYLTRANSFERASE-RELATED"/>
    <property type="match status" value="1"/>
</dbReference>
<proteinExistence type="predicted"/>
<reference evidence="1 2" key="1">
    <citation type="journal article" date="2021" name="Nat. Commun.">
        <title>Incipient diploidization of the medicinal plant Perilla within 10,000 years.</title>
        <authorList>
            <person name="Zhang Y."/>
            <person name="Shen Q."/>
            <person name="Leng L."/>
            <person name="Zhang D."/>
            <person name="Chen S."/>
            <person name="Shi Y."/>
            <person name="Ning Z."/>
            <person name="Chen S."/>
        </authorList>
    </citation>
    <scope>NUCLEOTIDE SEQUENCE [LARGE SCALE GENOMIC DNA]</scope>
    <source>
        <strain evidence="2">cv. PC099</strain>
    </source>
</reference>
<dbReference type="EMBL" id="SDAM02029553">
    <property type="protein sequence ID" value="KAH6756521.1"/>
    <property type="molecule type" value="Genomic_DNA"/>
</dbReference>
<name>A0AAD4IP74_PERFH</name>
<dbReference type="InterPro" id="IPR003386">
    <property type="entry name" value="LACT/PDAT_acylTrfase"/>
</dbReference>
<evidence type="ECO:0000313" key="1">
    <source>
        <dbReference type="EMBL" id="KAH6756521.1"/>
    </source>
</evidence>
<keyword evidence="2" id="KW-1185">Reference proteome</keyword>
<comment type="caution">
    <text evidence="1">The sequence shown here is derived from an EMBL/GenBank/DDBJ whole genome shotgun (WGS) entry which is preliminary data.</text>
</comment>
<dbReference type="GO" id="GO:0006629">
    <property type="term" value="P:lipid metabolic process"/>
    <property type="evidence" value="ECO:0007669"/>
    <property type="project" value="InterPro"/>
</dbReference>
<dbReference type="InterPro" id="IPR029058">
    <property type="entry name" value="AB_hydrolase_fold"/>
</dbReference>
<protein>
    <submittedName>
        <fullName evidence="1">Alpha/beta-Hydrolases superfamily protein</fullName>
    </submittedName>
</protein>
<accession>A0AAD4IP74</accession>
<gene>
    <name evidence="1" type="ORF">C2S53_002209</name>
</gene>
<dbReference type="Gene3D" id="3.40.50.1820">
    <property type="entry name" value="alpha/beta hydrolase"/>
    <property type="match status" value="2"/>
</dbReference>